<dbReference type="OrthoDB" id="9792929at2"/>
<dbReference type="RefSeq" id="WP_110822078.1">
    <property type="nucleotide sequence ID" value="NZ_JBBCZI010000004.1"/>
</dbReference>
<gene>
    <name evidence="4" type="ORF">PIL02S_05332</name>
</gene>
<reference evidence="4 5" key="1">
    <citation type="submission" date="2018-01" db="EMBL/GenBank/DDBJ databases">
        <title>Genome sequence of the PGP bacterium Paenibacillus illinoisensis E3.</title>
        <authorList>
            <person name="Rolli E."/>
            <person name="Marasco R."/>
            <person name="Bessem C."/>
            <person name="Michoud G."/>
            <person name="Gaiarsa S."/>
            <person name="Borin S."/>
            <person name="Daffonchio D."/>
        </authorList>
    </citation>
    <scope>NUCLEOTIDE SEQUENCE [LARGE SCALE GENOMIC DNA]</scope>
    <source>
        <strain evidence="4 5">E3</strain>
    </source>
</reference>
<dbReference type="Gene3D" id="3.40.630.30">
    <property type="match status" value="1"/>
</dbReference>
<proteinExistence type="predicted"/>
<evidence type="ECO:0000313" key="4">
    <source>
        <dbReference type="EMBL" id="PYY25962.1"/>
    </source>
</evidence>
<dbReference type="InterPro" id="IPR016181">
    <property type="entry name" value="Acyl_CoA_acyltransferase"/>
</dbReference>
<dbReference type="Pfam" id="PF00583">
    <property type="entry name" value="Acetyltransf_1"/>
    <property type="match status" value="1"/>
</dbReference>
<dbReference type="AlphaFoldDB" id="A0A2W0C7J2"/>
<dbReference type="PANTHER" id="PTHR43072">
    <property type="entry name" value="N-ACETYLTRANSFERASE"/>
    <property type="match status" value="1"/>
</dbReference>
<evidence type="ECO:0000256" key="2">
    <source>
        <dbReference type="ARBA" id="ARBA00023315"/>
    </source>
</evidence>
<evidence type="ECO:0000259" key="3">
    <source>
        <dbReference type="PROSITE" id="PS51186"/>
    </source>
</evidence>
<keyword evidence="1 4" id="KW-0808">Transferase</keyword>
<dbReference type="PANTHER" id="PTHR43072:SF23">
    <property type="entry name" value="UPF0039 PROTEIN C11D3.02C"/>
    <property type="match status" value="1"/>
</dbReference>
<dbReference type="SUPFAM" id="SSF55729">
    <property type="entry name" value="Acyl-CoA N-acyltransferases (Nat)"/>
    <property type="match status" value="1"/>
</dbReference>
<dbReference type="EMBL" id="PRLG01000029">
    <property type="protein sequence ID" value="PYY25962.1"/>
    <property type="molecule type" value="Genomic_DNA"/>
</dbReference>
<comment type="caution">
    <text evidence="4">The sequence shown here is derived from an EMBL/GenBank/DDBJ whole genome shotgun (WGS) entry which is preliminary data.</text>
</comment>
<dbReference type="InterPro" id="IPR000182">
    <property type="entry name" value="GNAT_dom"/>
</dbReference>
<feature type="domain" description="N-acetyltransferase" evidence="3">
    <location>
        <begin position="3"/>
        <end position="147"/>
    </location>
</feature>
<keyword evidence="2 4" id="KW-0012">Acyltransferase</keyword>
<dbReference type="PROSITE" id="PS51186">
    <property type="entry name" value="GNAT"/>
    <property type="match status" value="1"/>
</dbReference>
<organism evidence="4 5">
    <name type="scientific">Paenibacillus illinoisensis</name>
    <dbReference type="NCBI Taxonomy" id="59845"/>
    <lineage>
        <taxon>Bacteria</taxon>
        <taxon>Bacillati</taxon>
        <taxon>Bacillota</taxon>
        <taxon>Bacilli</taxon>
        <taxon>Bacillales</taxon>
        <taxon>Paenibacillaceae</taxon>
        <taxon>Paenibacillus</taxon>
    </lineage>
</organism>
<dbReference type="GO" id="GO:0016747">
    <property type="term" value="F:acyltransferase activity, transferring groups other than amino-acyl groups"/>
    <property type="evidence" value="ECO:0007669"/>
    <property type="project" value="InterPro"/>
</dbReference>
<accession>A0A2W0C7J2</accession>
<dbReference type="CDD" id="cd04301">
    <property type="entry name" value="NAT_SF"/>
    <property type="match status" value="1"/>
</dbReference>
<dbReference type="Proteomes" id="UP000247459">
    <property type="component" value="Unassembled WGS sequence"/>
</dbReference>
<evidence type="ECO:0000256" key="1">
    <source>
        <dbReference type="ARBA" id="ARBA00022679"/>
    </source>
</evidence>
<evidence type="ECO:0000313" key="5">
    <source>
        <dbReference type="Proteomes" id="UP000247459"/>
    </source>
</evidence>
<name>A0A2W0C7J2_9BACL</name>
<protein>
    <recommendedName>
        <fullName evidence="3">N-acetyltransferase domain-containing protein</fullName>
    </recommendedName>
</protein>
<sequence>MEYSIRLVEKKDIRVLLDVRNNKDLFTTYLNQQEKKEVYLLVAELDRSIILGFGLLKLNSNLSPKLSDLYVNEHYRGNGIGSSLIRHREKLARKLGYSEIFVSVDPIGNPKMIKLITKLGYKRITEPYSRTALFYNEDGTTYEKTYTRVDLKRSLN</sequence>